<evidence type="ECO:0000313" key="3">
    <source>
        <dbReference type="EMBL" id="KAK6191483.1"/>
    </source>
</evidence>
<comment type="caution">
    <text evidence="3">The sequence shown here is derived from an EMBL/GenBank/DDBJ whole genome shotgun (WGS) entry which is preliminary data.</text>
</comment>
<dbReference type="EMBL" id="JAZGQO010000002">
    <property type="protein sequence ID" value="KAK6191483.1"/>
    <property type="molecule type" value="Genomic_DNA"/>
</dbReference>
<feature type="signal peptide" evidence="2">
    <location>
        <begin position="1"/>
        <end position="23"/>
    </location>
</feature>
<dbReference type="AlphaFoldDB" id="A0AAN8K2F5"/>
<dbReference type="InterPro" id="IPR013783">
    <property type="entry name" value="Ig-like_fold"/>
</dbReference>
<evidence type="ECO:0000256" key="2">
    <source>
        <dbReference type="SAM" id="SignalP"/>
    </source>
</evidence>
<gene>
    <name evidence="3" type="ORF">SNE40_003160</name>
</gene>
<dbReference type="Proteomes" id="UP001347796">
    <property type="component" value="Unassembled WGS sequence"/>
</dbReference>
<reference evidence="3 4" key="1">
    <citation type="submission" date="2024-01" db="EMBL/GenBank/DDBJ databases">
        <title>The genome of the rayed Mediterranean limpet Patella caerulea (Linnaeus, 1758).</title>
        <authorList>
            <person name="Anh-Thu Weber A."/>
            <person name="Halstead-Nussloch G."/>
        </authorList>
    </citation>
    <scope>NUCLEOTIDE SEQUENCE [LARGE SCALE GENOMIC DNA]</scope>
    <source>
        <strain evidence="3">AATW-2023a</strain>
        <tissue evidence="3">Whole specimen</tissue>
    </source>
</reference>
<protein>
    <submittedName>
        <fullName evidence="3">Uncharacterized protein</fullName>
    </submittedName>
</protein>
<keyword evidence="1" id="KW-0812">Transmembrane</keyword>
<organism evidence="3 4">
    <name type="scientific">Patella caerulea</name>
    <name type="common">Rayed Mediterranean limpet</name>
    <dbReference type="NCBI Taxonomy" id="87958"/>
    <lineage>
        <taxon>Eukaryota</taxon>
        <taxon>Metazoa</taxon>
        <taxon>Spiralia</taxon>
        <taxon>Lophotrochozoa</taxon>
        <taxon>Mollusca</taxon>
        <taxon>Gastropoda</taxon>
        <taxon>Patellogastropoda</taxon>
        <taxon>Patelloidea</taxon>
        <taxon>Patellidae</taxon>
        <taxon>Patella</taxon>
    </lineage>
</organism>
<feature type="chain" id="PRO_5042887308" evidence="2">
    <location>
        <begin position="24"/>
        <end position="647"/>
    </location>
</feature>
<proteinExistence type="predicted"/>
<evidence type="ECO:0000256" key="1">
    <source>
        <dbReference type="SAM" id="Phobius"/>
    </source>
</evidence>
<keyword evidence="1" id="KW-1133">Transmembrane helix</keyword>
<evidence type="ECO:0000313" key="4">
    <source>
        <dbReference type="Proteomes" id="UP001347796"/>
    </source>
</evidence>
<dbReference type="Gene3D" id="2.60.40.10">
    <property type="entry name" value="Immunoglobulins"/>
    <property type="match status" value="1"/>
</dbReference>
<keyword evidence="1" id="KW-0472">Membrane</keyword>
<name>A0AAN8K2F5_PATCE</name>
<keyword evidence="4" id="KW-1185">Reference proteome</keyword>
<sequence>MRCQQFCCLFYLIIAWSIPTGICRSCTNAKTDCEIGQTCWLYPPSNVTLKNSKFSLIGTNTTNPINIIHQNGTFTFTPTETIGATIIVADFINAMNKTICSSTLIILAKPVPVTRVSCNVQRKQQNNDISCKILENITGKVVQVEIFPRNTEETKECIINKTDLVFRCSFDYKNRFLKHNISITVSNEVNNTQPAVNHIYLYIFNNVEPKYLHNVTLINDGCFSMNITAQPDDPYIPLNNTPLLFYLVITAKNIIIPHETVIGNRTLIYNMKNKFFGNYNYNISIKWKPLNGTKWSKVSSHLQRTDVCVPSRAPVVFRGGYSVTTKNAIAVYWKKIPKVYENGPDLEYEISRIQDKKPVEKKIVNGTRVSVLMAGSQQENEVLIAAKNKKGSSQEKSSIKIPNLDRVKGRPSSLKFVPLNATHHRLSWTYSSLSSLDELHFFWCYGIYRQSHNWVECKQEIYNQTVRNSSSTLSSSFYDVLKPGEPEEFCNNCSWNYGLSVIHEDIASPIVWDKTEIRIPSANLTIVTIVYLTIFIVIAILFIVCCIVYRCKRSKKRCCGTYDIIAPPLSEIYEMNKMSTYTTGYNQFDPCLHQSEANGNIATDSCDPCNANVDDSRGEDRPVIIIDVDGNTSNQTYYMYTAQQQPD</sequence>
<feature type="transmembrane region" description="Helical" evidence="1">
    <location>
        <begin position="524"/>
        <end position="549"/>
    </location>
</feature>
<keyword evidence="2" id="KW-0732">Signal</keyword>
<accession>A0AAN8K2F5</accession>